<evidence type="ECO:0000256" key="1">
    <source>
        <dbReference type="ARBA" id="ARBA00010529"/>
    </source>
</evidence>
<dbReference type="RefSeq" id="WP_131575591.1">
    <property type="nucleotide sequence ID" value="NZ_CBCSAJ010000037.1"/>
</dbReference>
<sequence length="94" mass="10240">MVRSELVRKVTAANPHLSPLAVEAAIDAILSEIMDVLARGSRVELRGFGSFASKDRDARMGRNPRNGASVPVVAKRIARFKASKRLQERLNGKG</sequence>
<accession>A0ABW4DXG0</accession>
<dbReference type="Pfam" id="PF00216">
    <property type="entry name" value="Bac_DNA_binding"/>
    <property type="match status" value="1"/>
</dbReference>
<dbReference type="InterPro" id="IPR010992">
    <property type="entry name" value="IHF-like_DNA-bd_dom_sf"/>
</dbReference>
<gene>
    <name evidence="4" type="ORF">ACFQ5P_06970</name>
</gene>
<dbReference type="PANTHER" id="PTHR33175:SF5">
    <property type="entry name" value="INTEGRATION HOST FACTOR SUBUNIT BETA"/>
    <property type="match status" value="1"/>
</dbReference>
<dbReference type="Gene3D" id="4.10.520.10">
    <property type="entry name" value="IHF-like DNA-binding proteins"/>
    <property type="match status" value="1"/>
</dbReference>
<dbReference type="PROSITE" id="PS00045">
    <property type="entry name" value="HISTONE_LIKE"/>
    <property type="match status" value="1"/>
</dbReference>
<comment type="caution">
    <text evidence="4">The sequence shown here is derived from an EMBL/GenBank/DDBJ whole genome shotgun (WGS) entry which is preliminary data.</text>
</comment>
<dbReference type="PRINTS" id="PR01727">
    <property type="entry name" value="DNABINDINGHU"/>
</dbReference>
<proteinExistence type="inferred from homology"/>
<evidence type="ECO:0000313" key="5">
    <source>
        <dbReference type="Proteomes" id="UP001597302"/>
    </source>
</evidence>
<dbReference type="SUPFAM" id="SSF47729">
    <property type="entry name" value="IHF-like DNA-binding proteins"/>
    <property type="match status" value="1"/>
</dbReference>
<dbReference type="GO" id="GO:0003677">
    <property type="term" value="F:DNA binding"/>
    <property type="evidence" value="ECO:0007669"/>
    <property type="project" value="UniProtKB-KW"/>
</dbReference>
<organism evidence="4 5">
    <name type="scientific">Paracoccus nototheniae</name>
    <dbReference type="NCBI Taxonomy" id="2489002"/>
    <lineage>
        <taxon>Bacteria</taxon>
        <taxon>Pseudomonadati</taxon>
        <taxon>Pseudomonadota</taxon>
        <taxon>Alphaproteobacteria</taxon>
        <taxon>Rhodobacterales</taxon>
        <taxon>Paracoccaceae</taxon>
        <taxon>Paracoccus</taxon>
    </lineage>
</organism>
<comment type="similarity">
    <text evidence="1 3">Belongs to the bacterial histone-like protein family.</text>
</comment>
<reference evidence="5" key="1">
    <citation type="journal article" date="2019" name="Int. J. Syst. Evol. Microbiol.">
        <title>The Global Catalogue of Microorganisms (GCM) 10K type strain sequencing project: providing services to taxonomists for standard genome sequencing and annotation.</title>
        <authorList>
            <consortium name="The Broad Institute Genomics Platform"/>
            <consortium name="The Broad Institute Genome Sequencing Center for Infectious Disease"/>
            <person name="Wu L."/>
            <person name="Ma J."/>
        </authorList>
    </citation>
    <scope>NUCLEOTIDE SEQUENCE [LARGE SCALE GENOMIC DNA]</scope>
    <source>
        <strain evidence="5">CCM 8875</strain>
    </source>
</reference>
<dbReference type="InterPro" id="IPR000119">
    <property type="entry name" value="Hist_DNA-bd"/>
</dbReference>
<evidence type="ECO:0000256" key="2">
    <source>
        <dbReference type="ARBA" id="ARBA00023125"/>
    </source>
</evidence>
<dbReference type="Proteomes" id="UP001597302">
    <property type="component" value="Unassembled WGS sequence"/>
</dbReference>
<name>A0ABW4DXG0_9RHOB</name>
<protein>
    <submittedName>
        <fullName evidence="4">HU family DNA-binding protein</fullName>
    </submittedName>
</protein>
<dbReference type="SMART" id="SM00411">
    <property type="entry name" value="BHL"/>
    <property type="match status" value="1"/>
</dbReference>
<keyword evidence="5" id="KW-1185">Reference proteome</keyword>
<evidence type="ECO:0000256" key="3">
    <source>
        <dbReference type="RuleBase" id="RU003939"/>
    </source>
</evidence>
<dbReference type="CDD" id="cd13836">
    <property type="entry name" value="IHF_B"/>
    <property type="match status" value="1"/>
</dbReference>
<dbReference type="EMBL" id="JBHTOQ010000017">
    <property type="protein sequence ID" value="MFD1481031.1"/>
    <property type="molecule type" value="Genomic_DNA"/>
</dbReference>
<dbReference type="PANTHER" id="PTHR33175">
    <property type="entry name" value="DNA-BINDING PROTEIN HU"/>
    <property type="match status" value="1"/>
</dbReference>
<evidence type="ECO:0000313" key="4">
    <source>
        <dbReference type="EMBL" id="MFD1481031.1"/>
    </source>
</evidence>
<keyword evidence="2 4" id="KW-0238">DNA-binding</keyword>
<dbReference type="InterPro" id="IPR020816">
    <property type="entry name" value="Histone-like_DNA-bd_CS"/>
</dbReference>